<feature type="compositionally biased region" description="Basic residues" evidence="1">
    <location>
        <begin position="35"/>
        <end position="46"/>
    </location>
</feature>
<dbReference type="InterPro" id="IPR019291">
    <property type="entry name" value="Host_attachment_protein"/>
</dbReference>
<evidence type="ECO:0000313" key="2">
    <source>
        <dbReference type="EMBL" id="CBI06662.1"/>
    </source>
</evidence>
<feature type="region of interest" description="Disordered" evidence="1">
    <location>
        <begin position="1"/>
        <end position="48"/>
    </location>
</feature>
<dbReference type="AlphaFoldDB" id="E6QHE8"/>
<protein>
    <recommendedName>
        <fullName evidence="3">Host attachment protein</fullName>
    </recommendedName>
</protein>
<organism evidence="2">
    <name type="scientific">mine drainage metagenome</name>
    <dbReference type="NCBI Taxonomy" id="410659"/>
    <lineage>
        <taxon>unclassified sequences</taxon>
        <taxon>metagenomes</taxon>
        <taxon>ecological metagenomes</taxon>
    </lineage>
</organism>
<evidence type="ECO:0000256" key="1">
    <source>
        <dbReference type="SAM" id="MobiDB-lite"/>
    </source>
</evidence>
<reference evidence="2" key="1">
    <citation type="submission" date="2009-10" db="EMBL/GenBank/DDBJ databases">
        <title>Diversity of trophic interactions inside an arsenic-rich microbial ecosystem.</title>
        <authorList>
            <person name="Bertin P.N."/>
            <person name="Heinrich-Salmeron A."/>
            <person name="Pelletier E."/>
            <person name="Goulhen-Chollet F."/>
            <person name="Arsene-Ploetze F."/>
            <person name="Gallien S."/>
            <person name="Calteau A."/>
            <person name="Vallenet D."/>
            <person name="Casiot C."/>
            <person name="Chane-Woon-Ming B."/>
            <person name="Giloteaux L."/>
            <person name="Barakat M."/>
            <person name="Bonnefoy V."/>
            <person name="Bruneel O."/>
            <person name="Chandler M."/>
            <person name="Cleiss J."/>
            <person name="Duran R."/>
            <person name="Elbaz-Poulichet F."/>
            <person name="Fonknechten N."/>
            <person name="Lauga B."/>
            <person name="Mornico D."/>
            <person name="Ortet P."/>
            <person name="Schaeffer C."/>
            <person name="Siguier P."/>
            <person name="Alexander Thil Smith A."/>
            <person name="Van Dorsselaer A."/>
            <person name="Weissenbach J."/>
            <person name="Medigue C."/>
            <person name="Le Paslier D."/>
        </authorList>
    </citation>
    <scope>NUCLEOTIDE SEQUENCE</scope>
</reference>
<comment type="caution">
    <text evidence="2">The sequence shown here is derived from an EMBL/GenBank/DDBJ whole genome shotgun (WGS) entry which is preliminary data.</text>
</comment>
<dbReference type="Pfam" id="PF10116">
    <property type="entry name" value="Host_attach"/>
    <property type="match status" value="1"/>
</dbReference>
<dbReference type="EMBL" id="CABQ01000005">
    <property type="protein sequence ID" value="CBI06662.1"/>
    <property type="molecule type" value="Genomic_DNA"/>
</dbReference>
<name>E6QHE8_9ZZZZ</name>
<gene>
    <name evidence="2" type="ORF">CARN6_2771</name>
</gene>
<sequence length="235" mass="26056">MRCRPVRSARSPPHRGCPLSWKGSVPNGPVPPALRARRAPPPRKGRGSSIRWMCRKRVCSKPGPSQGCIIMELCGQKCLETRFLTREKIMTTTWILVANASSASLYMNRGPKQGLEKLREYEHAASREKASDLVSDRPGHYKSAGNGHGAYVPPTDPKQNEAQQFAMKLARDLEQGRTGNEFQRLILVAPPQFMGLIKSNAGSALIGMVSDHFEKDYTKIDAKTLTGHLESCIYL</sequence>
<accession>E6QHE8</accession>
<proteinExistence type="predicted"/>
<evidence type="ECO:0008006" key="3">
    <source>
        <dbReference type="Google" id="ProtNLM"/>
    </source>
</evidence>